<dbReference type="PANTHER" id="PTHR37299:SF1">
    <property type="entry name" value="STAGE 0 SPORULATION PROTEIN A HOMOLOG"/>
    <property type="match status" value="1"/>
</dbReference>
<organism evidence="4 5">
    <name type="scientific">Dyadobacter koreensis</name>
    <dbReference type="NCBI Taxonomy" id="408657"/>
    <lineage>
        <taxon>Bacteria</taxon>
        <taxon>Pseudomonadati</taxon>
        <taxon>Bacteroidota</taxon>
        <taxon>Cytophagia</taxon>
        <taxon>Cytophagales</taxon>
        <taxon>Spirosomataceae</taxon>
        <taxon>Dyadobacter</taxon>
    </lineage>
</organism>
<dbReference type="Pfam" id="PF04397">
    <property type="entry name" value="LytTR"/>
    <property type="match status" value="1"/>
</dbReference>
<evidence type="ECO:0000313" key="5">
    <source>
        <dbReference type="Proteomes" id="UP000199532"/>
    </source>
</evidence>
<dbReference type="RefSeq" id="WP_090331757.1">
    <property type="nucleotide sequence ID" value="NZ_FNXY01000001.1"/>
</dbReference>
<protein>
    <submittedName>
        <fullName evidence="4">Two component transcriptional regulator, LytTR family</fullName>
    </submittedName>
</protein>
<dbReference type="GO" id="GO:0000156">
    <property type="term" value="F:phosphorelay response regulator activity"/>
    <property type="evidence" value="ECO:0007669"/>
    <property type="project" value="InterPro"/>
</dbReference>
<dbReference type="PROSITE" id="PS50110">
    <property type="entry name" value="RESPONSE_REGULATORY"/>
    <property type="match status" value="1"/>
</dbReference>
<feature type="domain" description="Response regulatory" evidence="2">
    <location>
        <begin position="5"/>
        <end position="116"/>
    </location>
</feature>
<proteinExistence type="predicted"/>
<evidence type="ECO:0000259" key="2">
    <source>
        <dbReference type="PROSITE" id="PS50110"/>
    </source>
</evidence>
<dbReference type="SUPFAM" id="SSF52172">
    <property type="entry name" value="CheY-like"/>
    <property type="match status" value="1"/>
</dbReference>
<dbReference type="Gene3D" id="2.40.50.1020">
    <property type="entry name" value="LytTr DNA-binding domain"/>
    <property type="match status" value="1"/>
</dbReference>
<dbReference type="STRING" id="408657.SAMN04487995_0587"/>
<evidence type="ECO:0000256" key="1">
    <source>
        <dbReference type="PROSITE-ProRule" id="PRU00169"/>
    </source>
</evidence>
<dbReference type="InterPro" id="IPR011006">
    <property type="entry name" value="CheY-like_superfamily"/>
</dbReference>
<reference evidence="4 5" key="1">
    <citation type="submission" date="2016-10" db="EMBL/GenBank/DDBJ databases">
        <authorList>
            <person name="de Groot N.N."/>
        </authorList>
    </citation>
    <scope>NUCLEOTIDE SEQUENCE [LARGE SCALE GENOMIC DNA]</scope>
    <source>
        <strain evidence="4 5">DSM 19938</strain>
    </source>
</reference>
<dbReference type="GO" id="GO:0003677">
    <property type="term" value="F:DNA binding"/>
    <property type="evidence" value="ECO:0007669"/>
    <property type="project" value="InterPro"/>
</dbReference>
<dbReference type="OrthoDB" id="1646880at2"/>
<dbReference type="InterPro" id="IPR007492">
    <property type="entry name" value="LytTR_DNA-bd_dom"/>
</dbReference>
<dbReference type="InterPro" id="IPR001789">
    <property type="entry name" value="Sig_transdc_resp-reg_receiver"/>
</dbReference>
<feature type="modified residue" description="4-aspartylphosphate" evidence="1">
    <location>
        <position position="56"/>
    </location>
</feature>
<sequence length="241" mass="28159">MRKINCIVIDKSEHDLEVLSQHINSISFFDLIGAYTVSENAASILKTQKVDLLFLDIENCGADGLRDLRSLSDNTRIIITTNRDYFALEAFNLDILDYLLKPLQRERFWKTAEKAHEIFSLLTLRERRNKADEQFINLEYLFVTSDYSLVKIKLSDVSHVEGLKDYLKIYLVTQLNPVITRMTMKALEEKLPRNQFFRVHKSYIVSIGKIDIIRSQRIKIGQNTVPISDSYYETFRQKVNI</sequence>
<keyword evidence="1" id="KW-0597">Phosphoprotein</keyword>
<feature type="domain" description="HTH LytTR-type" evidence="3">
    <location>
        <begin position="168"/>
        <end position="241"/>
    </location>
</feature>
<dbReference type="Gene3D" id="3.40.50.2300">
    <property type="match status" value="1"/>
</dbReference>
<gene>
    <name evidence="4" type="ORF">SAMN04487995_0587</name>
</gene>
<name>A0A1H6QEU7_9BACT</name>
<dbReference type="EMBL" id="FNXY01000001">
    <property type="protein sequence ID" value="SEI42231.1"/>
    <property type="molecule type" value="Genomic_DNA"/>
</dbReference>
<dbReference type="PROSITE" id="PS50930">
    <property type="entry name" value="HTH_LYTTR"/>
    <property type="match status" value="1"/>
</dbReference>
<dbReference type="SMART" id="SM00850">
    <property type="entry name" value="LytTR"/>
    <property type="match status" value="1"/>
</dbReference>
<evidence type="ECO:0000313" key="4">
    <source>
        <dbReference type="EMBL" id="SEI42231.1"/>
    </source>
</evidence>
<dbReference type="InterPro" id="IPR046947">
    <property type="entry name" value="LytR-like"/>
</dbReference>
<evidence type="ECO:0000259" key="3">
    <source>
        <dbReference type="PROSITE" id="PS50930"/>
    </source>
</evidence>
<dbReference type="Pfam" id="PF00072">
    <property type="entry name" value="Response_reg"/>
    <property type="match status" value="1"/>
</dbReference>
<dbReference type="PANTHER" id="PTHR37299">
    <property type="entry name" value="TRANSCRIPTIONAL REGULATOR-RELATED"/>
    <property type="match status" value="1"/>
</dbReference>
<accession>A0A1H6QEU7</accession>
<dbReference type="Proteomes" id="UP000199532">
    <property type="component" value="Unassembled WGS sequence"/>
</dbReference>
<keyword evidence="5" id="KW-1185">Reference proteome</keyword>
<dbReference type="AlphaFoldDB" id="A0A1H6QEU7"/>